<dbReference type="EMBL" id="JASPKZ010008379">
    <property type="protein sequence ID" value="KAJ9579694.1"/>
    <property type="molecule type" value="Genomic_DNA"/>
</dbReference>
<sequence length="74" mass="8546">INNRNSRFGEKIHIQKNKGKLINFEIPAKSNLNQRFIGPPTEGKIRVSYDRHNVSRQNKFASKFNITAYTSQAI</sequence>
<reference evidence="1" key="1">
    <citation type="journal article" date="2023" name="IScience">
        <title>Live-bearing cockroach genome reveals convergent evolutionary mechanisms linked to viviparity in insects and beyond.</title>
        <authorList>
            <person name="Fouks B."/>
            <person name="Harrison M.C."/>
            <person name="Mikhailova A.A."/>
            <person name="Marchal E."/>
            <person name="English S."/>
            <person name="Carruthers M."/>
            <person name="Jennings E.C."/>
            <person name="Chiamaka E.L."/>
            <person name="Frigard R.A."/>
            <person name="Pippel M."/>
            <person name="Attardo G.M."/>
            <person name="Benoit J.B."/>
            <person name="Bornberg-Bauer E."/>
            <person name="Tobe S.S."/>
        </authorList>
    </citation>
    <scope>NUCLEOTIDE SEQUENCE</scope>
    <source>
        <strain evidence="1">Stay&amp;Tobe</strain>
    </source>
</reference>
<accession>A0AAD7ZFC2</accession>
<comment type="caution">
    <text evidence="1">The sequence shown here is derived from an EMBL/GenBank/DDBJ whole genome shotgun (WGS) entry which is preliminary data.</text>
</comment>
<keyword evidence="2" id="KW-1185">Reference proteome</keyword>
<feature type="non-terminal residue" evidence="1">
    <location>
        <position position="1"/>
    </location>
</feature>
<name>A0AAD7ZFC2_DIPPU</name>
<proteinExistence type="predicted"/>
<evidence type="ECO:0000313" key="1">
    <source>
        <dbReference type="EMBL" id="KAJ9579694.1"/>
    </source>
</evidence>
<feature type="non-terminal residue" evidence="1">
    <location>
        <position position="74"/>
    </location>
</feature>
<dbReference type="Proteomes" id="UP001233999">
    <property type="component" value="Unassembled WGS sequence"/>
</dbReference>
<organism evidence="1 2">
    <name type="scientific">Diploptera punctata</name>
    <name type="common">Pacific beetle cockroach</name>
    <dbReference type="NCBI Taxonomy" id="6984"/>
    <lineage>
        <taxon>Eukaryota</taxon>
        <taxon>Metazoa</taxon>
        <taxon>Ecdysozoa</taxon>
        <taxon>Arthropoda</taxon>
        <taxon>Hexapoda</taxon>
        <taxon>Insecta</taxon>
        <taxon>Pterygota</taxon>
        <taxon>Neoptera</taxon>
        <taxon>Polyneoptera</taxon>
        <taxon>Dictyoptera</taxon>
        <taxon>Blattodea</taxon>
        <taxon>Blaberoidea</taxon>
        <taxon>Blaberidae</taxon>
        <taxon>Diplopterinae</taxon>
        <taxon>Diploptera</taxon>
    </lineage>
</organism>
<gene>
    <name evidence="1" type="ORF">L9F63_004620</name>
</gene>
<dbReference type="AlphaFoldDB" id="A0AAD7ZFC2"/>
<reference evidence="1" key="2">
    <citation type="submission" date="2023-05" db="EMBL/GenBank/DDBJ databases">
        <authorList>
            <person name="Fouks B."/>
        </authorList>
    </citation>
    <scope>NUCLEOTIDE SEQUENCE</scope>
    <source>
        <strain evidence="1">Stay&amp;Tobe</strain>
        <tissue evidence="1">Testes</tissue>
    </source>
</reference>
<protein>
    <submittedName>
        <fullName evidence="1">Uncharacterized protein</fullName>
    </submittedName>
</protein>
<evidence type="ECO:0000313" key="2">
    <source>
        <dbReference type="Proteomes" id="UP001233999"/>
    </source>
</evidence>